<evidence type="ECO:0000256" key="4">
    <source>
        <dbReference type="ARBA" id="ARBA00022989"/>
    </source>
</evidence>
<feature type="transmembrane region" description="Helical" evidence="6">
    <location>
        <begin position="158"/>
        <end position="178"/>
    </location>
</feature>
<feature type="transmembrane region" description="Helical" evidence="6">
    <location>
        <begin position="62"/>
        <end position="81"/>
    </location>
</feature>
<comment type="caution">
    <text evidence="8">The sequence shown here is derived from an EMBL/GenBank/DDBJ whole genome shotgun (WGS) entry which is preliminary data.</text>
</comment>
<dbReference type="OrthoDB" id="9768783at2"/>
<feature type="transmembrane region" description="Helical" evidence="6">
    <location>
        <begin position="20"/>
        <end position="42"/>
    </location>
</feature>
<keyword evidence="9" id="KW-1185">Reference proteome</keyword>
<evidence type="ECO:0000256" key="3">
    <source>
        <dbReference type="ARBA" id="ARBA00022692"/>
    </source>
</evidence>
<dbReference type="Proteomes" id="UP000233435">
    <property type="component" value="Unassembled WGS sequence"/>
</dbReference>
<dbReference type="PROSITE" id="PS50850">
    <property type="entry name" value="MFS"/>
    <property type="match status" value="1"/>
</dbReference>
<evidence type="ECO:0000259" key="7">
    <source>
        <dbReference type="PROSITE" id="PS50850"/>
    </source>
</evidence>
<feature type="transmembrane region" description="Helical" evidence="6">
    <location>
        <begin position="326"/>
        <end position="343"/>
    </location>
</feature>
<feature type="transmembrane region" description="Helical" evidence="6">
    <location>
        <begin position="257"/>
        <end position="278"/>
    </location>
</feature>
<dbReference type="GO" id="GO:0012505">
    <property type="term" value="C:endomembrane system"/>
    <property type="evidence" value="ECO:0007669"/>
    <property type="project" value="UniProtKB-SubCell"/>
</dbReference>
<keyword evidence="2" id="KW-0813">Transport</keyword>
<evidence type="ECO:0000256" key="1">
    <source>
        <dbReference type="ARBA" id="ARBA00004127"/>
    </source>
</evidence>
<reference evidence="8 9" key="1">
    <citation type="submission" date="2017-12" db="EMBL/GenBank/DDBJ databases">
        <title>Confluentibacter flavum sp. nov., isolated from the saline lake.</title>
        <authorList>
            <person name="Yu L."/>
        </authorList>
    </citation>
    <scope>NUCLEOTIDE SEQUENCE [LARGE SCALE GENOMIC DNA]</scope>
    <source>
        <strain evidence="8 9">3B</strain>
    </source>
</reference>
<keyword evidence="5 6" id="KW-0472">Membrane</keyword>
<name>A0A2N3HGR3_9FLAO</name>
<gene>
    <name evidence="8" type="ORF">CSW08_15015</name>
</gene>
<keyword evidence="4 6" id="KW-1133">Transmembrane helix</keyword>
<dbReference type="Pfam" id="PF11700">
    <property type="entry name" value="ATG22"/>
    <property type="match status" value="1"/>
</dbReference>
<dbReference type="Gene3D" id="1.20.1250.20">
    <property type="entry name" value="MFS general substrate transporter like domains"/>
    <property type="match status" value="1"/>
</dbReference>
<evidence type="ECO:0000256" key="2">
    <source>
        <dbReference type="ARBA" id="ARBA00022448"/>
    </source>
</evidence>
<dbReference type="PANTHER" id="PTHR23519">
    <property type="entry name" value="AUTOPHAGY-RELATED PROTEIN 22"/>
    <property type="match status" value="1"/>
</dbReference>
<feature type="transmembrane region" description="Helical" evidence="6">
    <location>
        <begin position="387"/>
        <end position="406"/>
    </location>
</feature>
<feature type="transmembrane region" description="Helical" evidence="6">
    <location>
        <begin position="198"/>
        <end position="222"/>
    </location>
</feature>
<dbReference type="InterPro" id="IPR020846">
    <property type="entry name" value="MFS_dom"/>
</dbReference>
<feature type="transmembrane region" description="Helical" evidence="6">
    <location>
        <begin position="412"/>
        <end position="432"/>
    </location>
</feature>
<dbReference type="AlphaFoldDB" id="A0A2N3HGR3"/>
<sequence>MVILEKGNKKLLNAWAFYDWANSVYSLVIASAIFPIFYGALFRVSEIEKVEVFGGEIARAPLISYTTSLAFVFIAVITPLISGVADYLGNKKIFMKFFCYLGGISCIGLYWFSLDQIYFSLVCYFFGLVGFWVSFAINNSYLPDIAFPYQQDKISAKGFSLGYVGSVILLLFNLAMIMKPDFFGINTDVDGAAEIKAMKYSFVSVGIWWIVFSQYTFFHLPIGTKKESPRKKIILNGFKELKLVWNQLGENIKLKRYLVAFFVYSMAVQTVMLIATYFGEEEIAWGTDSERTMGLIVSILVIQLVAIVGAITTARISRVLGNIKTLIIINVLWAIICVYAYFVITPTDFYIAAGFVGIVMGGIQALSRSTYSKFLPETKDTASFFSFYDVAEKIGIIIGTFLYGFVAQVTGSMRNAILFLFVFFLAGIILLFRVPKFQEMK</sequence>
<evidence type="ECO:0000313" key="9">
    <source>
        <dbReference type="Proteomes" id="UP000233435"/>
    </source>
</evidence>
<feature type="transmembrane region" description="Helical" evidence="6">
    <location>
        <begin position="117"/>
        <end position="137"/>
    </location>
</feature>
<evidence type="ECO:0000313" key="8">
    <source>
        <dbReference type="EMBL" id="PKQ44160.1"/>
    </source>
</evidence>
<evidence type="ECO:0000256" key="5">
    <source>
        <dbReference type="ARBA" id="ARBA00023136"/>
    </source>
</evidence>
<dbReference type="InterPro" id="IPR050495">
    <property type="entry name" value="ATG22/LtaA_families"/>
</dbReference>
<feature type="transmembrane region" description="Helical" evidence="6">
    <location>
        <begin position="293"/>
        <end position="314"/>
    </location>
</feature>
<dbReference type="PANTHER" id="PTHR23519:SF1">
    <property type="entry name" value="AUTOPHAGY-RELATED PROTEIN 22"/>
    <property type="match status" value="1"/>
</dbReference>
<feature type="transmembrane region" description="Helical" evidence="6">
    <location>
        <begin position="349"/>
        <end position="366"/>
    </location>
</feature>
<dbReference type="SUPFAM" id="SSF103473">
    <property type="entry name" value="MFS general substrate transporter"/>
    <property type="match status" value="1"/>
</dbReference>
<comment type="subcellular location">
    <subcellularLocation>
        <location evidence="1">Endomembrane system</location>
        <topology evidence="1">Multi-pass membrane protein</topology>
    </subcellularLocation>
</comment>
<proteinExistence type="predicted"/>
<organism evidence="8 9">
    <name type="scientific">Confluentibacter flavum</name>
    <dbReference type="NCBI Taxonomy" id="1909700"/>
    <lineage>
        <taxon>Bacteria</taxon>
        <taxon>Pseudomonadati</taxon>
        <taxon>Bacteroidota</taxon>
        <taxon>Flavobacteriia</taxon>
        <taxon>Flavobacteriales</taxon>
        <taxon>Flavobacteriaceae</taxon>
        <taxon>Confluentibacter</taxon>
    </lineage>
</organism>
<keyword evidence="3 6" id="KW-0812">Transmembrane</keyword>
<accession>A0A2N3HGR3</accession>
<dbReference type="InterPro" id="IPR024671">
    <property type="entry name" value="Atg22-like"/>
</dbReference>
<dbReference type="EMBL" id="PJEO01000052">
    <property type="protein sequence ID" value="PKQ44160.1"/>
    <property type="molecule type" value="Genomic_DNA"/>
</dbReference>
<dbReference type="InterPro" id="IPR036259">
    <property type="entry name" value="MFS_trans_sf"/>
</dbReference>
<feature type="domain" description="Major facilitator superfamily (MFS) profile" evidence="7">
    <location>
        <begin position="253"/>
        <end position="441"/>
    </location>
</feature>
<dbReference type="RefSeq" id="WP_106660738.1">
    <property type="nucleotide sequence ID" value="NZ_PJEO01000052.1"/>
</dbReference>
<evidence type="ECO:0000256" key="6">
    <source>
        <dbReference type="SAM" id="Phobius"/>
    </source>
</evidence>
<feature type="transmembrane region" description="Helical" evidence="6">
    <location>
        <begin position="93"/>
        <end position="111"/>
    </location>
</feature>
<dbReference type="GO" id="GO:0022857">
    <property type="term" value="F:transmembrane transporter activity"/>
    <property type="evidence" value="ECO:0007669"/>
    <property type="project" value="InterPro"/>
</dbReference>
<protein>
    <submittedName>
        <fullName evidence="8">MFS transporter</fullName>
    </submittedName>
</protein>